<keyword evidence="6" id="KW-1185">Reference proteome</keyword>
<dbReference type="AlphaFoldDB" id="A0A561UU30"/>
<dbReference type="Pfam" id="PF04149">
    <property type="entry name" value="DUF397"/>
    <property type="match status" value="2"/>
</dbReference>
<sequence>METGPDLKSAQWRKSSYSGSSGGECVECTVTGGAAWRKSSYSGTNGGECVEVATGCAASVPVRDSKNPGGPVVVVGADAWRGFVESLCAK</sequence>
<protein>
    <submittedName>
        <fullName evidence="4">DUF397 domain-containing protein</fullName>
    </submittedName>
    <submittedName>
        <fullName evidence="3">Uncharacterized protein DUF397</fullName>
    </submittedName>
</protein>
<dbReference type="RefSeq" id="WP_145763309.1">
    <property type="nucleotide sequence ID" value="NZ_CP109114.1"/>
</dbReference>
<dbReference type="OrthoDB" id="4316979at2"/>
<organism evidence="3 5">
    <name type="scientific">Streptomyces brevispora</name>
    <dbReference type="NCBI Taxonomy" id="887462"/>
    <lineage>
        <taxon>Bacteria</taxon>
        <taxon>Bacillati</taxon>
        <taxon>Actinomycetota</taxon>
        <taxon>Actinomycetes</taxon>
        <taxon>Kitasatosporales</taxon>
        <taxon>Streptomycetaceae</taxon>
        <taxon>Streptomyces</taxon>
    </lineage>
</organism>
<evidence type="ECO:0000313" key="6">
    <source>
        <dbReference type="Proteomes" id="UP001330827"/>
    </source>
</evidence>
<gene>
    <name evidence="3" type="ORF">FHX80_111284</name>
    <name evidence="4" type="ORF">OIE64_26475</name>
</gene>
<evidence type="ECO:0000313" key="4">
    <source>
        <dbReference type="EMBL" id="WSC16023.1"/>
    </source>
</evidence>
<dbReference type="EMBL" id="VIWW01000001">
    <property type="protein sequence ID" value="TWG02872.1"/>
    <property type="molecule type" value="Genomic_DNA"/>
</dbReference>
<feature type="region of interest" description="Disordered" evidence="1">
    <location>
        <begin position="1"/>
        <end position="24"/>
    </location>
</feature>
<name>A0A561UU30_9ACTN</name>
<dbReference type="InterPro" id="IPR007278">
    <property type="entry name" value="DUF397"/>
</dbReference>
<evidence type="ECO:0000313" key="5">
    <source>
        <dbReference type="Proteomes" id="UP000318186"/>
    </source>
</evidence>
<accession>A0A561UU30</accession>
<proteinExistence type="predicted"/>
<evidence type="ECO:0000256" key="1">
    <source>
        <dbReference type="SAM" id="MobiDB-lite"/>
    </source>
</evidence>
<reference evidence="4 6" key="2">
    <citation type="submission" date="2022-10" db="EMBL/GenBank/DDBJ databases">
        <title>The complete genomes of actinobacterial strains from the NBC collection.</title>
        <authorList>
            <person name="Joergensen T.S."/>
            <person name="Alvarez Arevalo M."/>
            <person name="Sterndorff E.B."/>
            <person name="Faurdal D."/>
            <person name="Vuksanovic O."/>
            <person name="Mourched A.-S."/>
            <person name="Charusanti P."/>
            <person name="Shaw S."/>
            <person name="Blin K."/>
            <person name="Weber T."/>
        </authorList>
    </citation>
    <scope>NUCLEOTIDE SEQUENCE [LARGE SCALE GENOMIC DNA]</scope>
    <source>
        <strain evidence="4 6">NBC 01769</strain>
    </source>
</reference>
<dbReference type="Proteomes" id="UP001330827">
    <property type="component" value="Chromosome"/>
</dbReference>
<feature type="domain" description="DUF397" evidence="2">
    <location>
        <begin position="10"/>
        <end position="30"/>
    </location>
</feature>
<dbReference type="EMBL" id="CP109114">
    <property type="protein sequence ID" value="WSC16023.1"/>
    <property type="molecule type" value="Genomic_DNA"/>
</dbReference>
<reference evidence="3 5" key="1">
    <citation type="submission" date="2019-06" db="EMBL/GenBank/DDBJ databases">
        <title>Sequencing the genomes of 1000 actinobacteria strains.</title>
        <authorList>
            <person name="Klenk H.-P."/>
        </authorList>
    </citation>
    <scope>NUCLEOTIDE SEQUENCE [LARGE SCALE GENOMIC DNA]</scope>
    <source>
        <strain evidence="3 5">DSM 42059</strain>
    </source>
</reference>
<evidence type="ECO:0000259" key="2">
    <source>
        <dbReference type="Pfam" id="PF04149"/>
    </source>
</evidence>
<dbReference type="Proteomes" id="UP000318186">
    <property type="component" value="Unassembled WGS sequence"/>
</dbReference>
<feature type="domain" description="DUF397" evidence="2">
    <location>
        <begin position="34"/>
        <end position="86"/>
    </location>
</feature>
<evidence type="ECO:0000313" key="3">
    <source>
        <dbReference type="EMBL" id="TWG02872.1"/>
    </source>
</evidence>